<name>A0A8H5MFZ4_9AGAR</name>
<evidence type="ECO:0000313" key="2">
    <source>
        <dbReference type="EMBL" id="KAF5392469.1"/>
    </source>
</evidence>
<sequence>MITLKGDVEPPAYSEDSRGASASETRSIYIGERSTPTEIEPTPARTQTGENHFRARSETLREAINAYKVARTENRGEETMKYHQANVLRCTVHDVADASLSPQVKELYQKKAKRFMKASTRGEKDIIIHDLGRTVVHLLSAPFAIIAAGFYLAGTILEVTGQMLKGVGDMFGMRLRKRQRVNDDWDT</sequence>
<organism evidence="2 3">
    <name type="scientific">Collybiopsis confluens</name>
    <dbReference type="NCBI Taxonomy" id="2823264"/>
    <lineage>
        <taxon>Eukaryota</taxon>
        <taxon>Fungi</taxon>
        <taxon>Dikarya</taxon>
        <taxon>Basidiomycota</taxon>
        <taxon>Agaricomycotina</taxon>
        <taxon>Agaricomycetes</taxon>
        <taxon>Agaricomycetidae</taxon>
        <taxon>Agaricales</taxon>
        <taxon>Marasmiineae</taxon>
        <taxon>Omphalotaceae</taxon>
        <taxon>Collybiopsis</taxon>
    </lineage>
</organism>
<proteinExistence type="predicted"/>
<dbReference type="EMBL" id="JAACJN010000005">
    <property type="protein sequence ID" value="KAF5392469.1"/>
    <property type="molecule type" value="Genomic_DNA"/>
</dbReference>
<accession>A0A8H5MFZ4</accession>
<gene>
    <name evidence="2" type="ORF">D9757_002265</name>
</gene>
<evidence type="ECO:0000256" key="1">
    <source>
        <dbReference type="SAM" id="MobiDB-lite"/>
    </source>
</evidence>
<evidence type="ECO:0000313" key="3">
    <source>
        <dbReference type="Proteomes" id="UP000518752"/>
    </source>
</evidence>
<comment type="caution">
    <text evidence="2">The sequence shown here is derived from an EMBL/GenBank/DDBJ whole genome shotgun (WGS) entry which is preliminary data.</text>
</comment>
<dbReference type="OrthoDB" id="3270770at2759"/>
<keyword evidence="3" id="KW-1185">Reference proteome</keyword>
<feature type="region of interest" description="Disordered" evidence="1">
    <location>
        <begin position="1"/>
        <end position="51"/>
    </location>
</feature>
<protein>
    <submittedName>
        <fullName evidence="2">Uncharacterized protein</fullName>
    </submittedName>
</protein>
<reference evidence="2 3" key="1">
    <citation type="journal article" date="2020" name="ISME J.">
        <title>Uncovering the hidden diversity of litter-decomposition mechanisms in mushroom-forming fungi.</title>
        <authorList>
            <person name="Floudas D."/>
            <person name="Bentzer J."/>
            <person name="Ahren D."/>
            <person name="Johansson T."/>
            <person name="Persson P."/>
            <person name="Tunlid A."/>
        </authorList>
    </citation>
    <scope>NUCLEOTIDE SEQUENCE [LARGE SCALE GENOMIC DNA]</scope>
    <source>
        <strain evidence="2 3">CBS 406.79</strain>
    </source>
</reference>
<dbReference type="AlphaFoldDB" id="A0A8H5MFZ4"/>
<dbReference type="Proteomes" id="UP000518752">
    <property type="component" value="Unassembled WGS sequence"/>
</dbReference>